<gene>
    <name evidence="5" type="ordered locus">Celal_1572</name>
</gene>
<feature type="transmembrane region" description="Helical" evidence="2">
    <location>
        <begin position="84"/>
        <end position="104"/>
    </location>
</feature>
<feature type="domain" description="Glycosyl transferase family 1" evidence="3">
    <location>
        <begin position="194"/>
        <end position="327"/>
    </location>
</feature>
<dbReference type="OrthoDB" id="9792269at2"/>
<dbReference type="AlphaFoldDB" id="E6XB27"/>
<dbReference type="STRING" id="688270.Celal_1572"/>
<dbReference type="InterPro" id="IPR001296">
    <property type="entry name" value="Glyco_trans_1"/>
</dbReference>
<dbReference type="RefSeq" id="WP_013550364.1">
    <property type="nucleotide sequence ID" value="NC_014934.1"/>
</dbReference>
<keyword evidence="2" id="KW-0472">Membrane</keyword>
<protein>
    <recommendedName>
        <fullName evidence="7">DUF1972 domain-containing protein</fullName>
    </recommendedName>
</protein>
<keyword evidence="2" id="KW-1133">Transmembrane helix</keyword>
<keyword evidence="2" id="KW-0812">Transmembrane</keyword>
<proteinExistence type="predicted"/>
<dbReference type="PANTHER" id="PTHR46401">
    <property type="entry name" value="GLYCOSYLTRANSFERASE WBBK-RELATED"/>
    <property type="match status" value="1"/>
</dbReference>
<reference evidence="5 6" key="1">
    <citation type="journal article" date="2010" name="Stand. Genomic Sci.">
        <title>Complete genome sequence of Cellulophaga algicola type strain (IC166).</title>
        <authorList>
            <person name="Abt B."/>
            <person name="Lu M."/>
            <person name="Misra M."/>
            <person name="Han C."/>
            <person name="Nolan M."/>
            <person name="Lucas S."/>
            <person name="Hammon N."/>
            <person name="Deshpande S."/>
            <person name="Cheng J.F."/>
            <person name="Tapia R."/>
            <person name="Goodwin L."/>
            <person name="Pitluck S."/>
            <person name="Liolios K."/>
            <person name="Pagani I."/>
            <person name="Ivanova N."/>
            <person name="Mavromatis K."/>
            <person name="Ovchinikova G."/>
            <person name="Pati A."/>
            <person name="Chen A."/>
            <person name="Palaniappan K."/>
            <person name="Land M."/>
            <person name="Hauser L."/>
            <person name="Chang Y.J."/>
            <person name="Jeffries C.D."/>
            <person name="Detter J.C."/>
            <person name="Brambilla E."/>
            <person name="Rohde M."/>
            <person name="Tindall B.J."/>
            <person name="Goker M."/>
            <person name="Woyke T."/>
            <person name="Bristow J."/>
            <person name="Eisen J.A."/>
            <person name="Markowitz V."/>
            <person name="Hugenholtz P."/>
            <person name="Kyrpides N.C."/>
            <person name="Klenk H.P."/>
            <person name="Lapidus A."/>
        </authorList>
    </citation>
    <scope>NUCLEOTIDE SEQUENCE [LARGE SCALE GENOMIC DNA]</scope>
    <source>
        <strain evidence="6">DSM 14237 / IC166 / ACAM 630</strain>
    </source>
</reference>
<keyword evidence="6" id="KW-1185">Reference proteome</keyword>
<name>E6XB27_CELAD</name>
<evidence type="ECO:0000256" key="1">
    <source>
        <dbReference type="ARBA" id="ARBA00022679"/>
    </source>
</evidence>
<accession>E6XB27</accession>
<dbReference type="InterPro" id="IPR015393">
    <property type="entry name" value="DUF1972"/>
</dbReference>
<dbReference type="Proteomes" id="UP000008634">
    <property type="component" value="Chromosome"/>
</dbReference>
<evidence type="ECO:0008006" key="7">
    <source>
        <dbReference type="Google" id="ProtNLM"/>
    </source>
</evidence>
<keyword evidence="1" id="KW-0808">Transferase</keyword>
<evidence type="ECO:0000259" key="3">
    <source>
        <dbReference type="Pfam" id="PF00534"/>
    </source>
</evidence>
<sequence length="358" mass="41382">MSSKERVAIIGTVGIPAKYGGFETLANYLVDELHTRFNFTVYCSKYNYDNKVKSYNNAKLIYLPLNANGKSSIVYDAISILHSLFYSDTLLILGVSGAFMIPFVRIFSNKKIITNIDGLEWKRNKWGRLAKKYLKWQESIAVKYSHNVIVDNQGIREHVKLNYNKKSTLITYGSNHAFFEILMPETIIKYELPKEYAFKVCRIEPENNIELILATFSKCNKNIVIIGNWNSSRYGEKLKLKYSPFDNIWILDPIYDQKILNQIRSNCTIYIHGHSAGGTNPSLVEAMYLGLPIIAFNVNYNKFTMNNLSYYFSNEDDLLKILNKLEKEKLKLIGIDLKTFAESNYTWSKIANEYSKLF</sequence>
<dbReference type="SUPFAM" id="SSF53756">
    <property type="entry name" value="UDP-Glycosyltransferase/glycogen phosphorylase"/>
    <property type="match status" value="1"/>
</dbReference>
<dbReference type="Pfam" id="PF09314">
    <property type="entry name" value="DUF1972"/>
    <property type="match status" value="1"/>
</dbReference>
<dbReference type="HOGENOM" id="CLU_009583_3_0_10"/>
<dbReference type="EMBL" id="CP002453">
    <property type="protein sequence ID" value="ADV48883.1"/>
    <property type="molecule type" value="Genomic_DNA"/>
</dbReference>
<dbReference type="eggNOG" id="COG0438">
    <property type="taxonomic scope" value="Bacteria"/>
</dbReference>
<dbReference type="GO" id="GO:0016757">
    <property type="term" value="F:glycosyltransferase activity"/>
    <property type="evidence" value="ECO:0007669"/>
    <property type="project" value="InterPro"/>
</dbReference>
<dbReference type="KEGG" id="cao:Celal_1572"/>
<evidence type="ECO:0000313" key="6">
    <source>
        <dbReference type="Proteomes" id="UP000008634"/>
    </source>
</evidence>
<evidence type="ECO:0000259" key="4">
    <source>
        <dbReference type="Pfam" id="PF09314"/>
    </source>
</evidence>
<dbReference type="PANTHER" id="PTHR46401:SF2">
    <property type="entry name" value="GLYCOSYLTRANSFERASE WBBK-RELATED"/>
    <property type="match status" value="1"/>
</dbReference>
<evidence type="ECO:0000313" key="5">
    <source>
        <dbReference type="EMBL" id="ADV48883.1"/>
    </source>
</evidence>
<dbReference type="Gene3D" id="3.40.50.2000">
    <property type="entry name" value="Glycogen Phosphorylase B"/>
    <property type="match status" value="1"/>
</dbReference>
<evidence type="ECO:0000256" key="2">
    <source>
        <dbReference type="SAM" id="Phobius"/>
    </source>
</evidence>
<feature type="domain" description="DUF1972" evidence="4">
    <location>
        <begin position="6"/>
        <end position="174"/>
    </location>
</feature>
<organism evidence="5 6">
    <name type="scientific">Cellulophaga algicola (strain DSM 14237 / IC166 / ACAM 630)</name>
    <dbReference type="NCBI Taxonomy" id="688270"/>
    <lineage>
        <taxon>Bacteria</taxon>
        <taxon>Pseudomonadati</taxon>
        <taxon>Bacteroidota</taxon>
        <taxon>Flavobacteriia</taxon>
        <taxon>Flavobacteriales</taxon>
        <taxon>Flavobacteriaceae</taxon>
        <taxon>Cellulophaga</taxon>
    </lineage>
</organism>
<dbReference type="Pfam" id="PF00534">
    <property type="entry name" value="Glycos_transf_1"/>
    <property type="match status" value="1"/>
</dbReference>